<keyword evidence="2" id="KW-1185">Reference proteome</keyword>
<reference evidence="1" key="1">
    <citation type="submission" date="2022-07" db="EMBL/GenBank/DDBJ databases">
        <title>Genome Sequence of Lecanicillium saksenae.</title>
        <authorList>
            <person name="Buettner E."/>
        </authorList>
    </citation>
    <scope>NUCLEOTIDE SEQUENCE</scope>
    <source>
        <strain evidence="1">VT-O1</strain>
    </source>
</reference>
<evidence type="ECO:0000313" key="1">
    <source>
        <dbReference type="EMBL" id="KAJ3496926.1"/>
    </source>
</evidence>
<comment type="caution">
    <text evidence="1">The sequence shown here is derived from an EMBL/GenBank/DDBJ whole genome shotgun (WGS) entry which is preliminary data.</text>
</comment>
<gene>
    <name evidence="1" type="ORF">NLG97_g2296</name>
</gene>
<evidence type="ECO:0000313" key="2">
    <source>
        <dbReference type="Proteomes" id="UP001148737"/>
    </source>
</evidence>
<protein>
    <submittedName>
        <fullName evidence="1">Uncharacterized protein</fullName>
    </submittedName>
</protein>
<name>A0ACC1R1Y9_9HYPO</name>
<accession>A0ACC1R1Y9</accession>
<dbReference type="EMBL" id="JANAKD010000151">
    <property type="protein sequence ID" value="KAJ3496926.1"/>
    <property type="molecule type" value="Genomic_DNA"/>
</dbReference>
<dbReference type="Proteomes" id="UP001148737">
    <property type="component" value="Unassembled WGS sequence"/>
</dbReference>
<sequence length="388" mass="42240">MRNMISSTGLLAWAAHATCALATALPQSEKLNSREQAYVVDVHRDWNTIKTSLQSEKQSSSKNVRDTGVSGADWNYYWFMNITAGGQPVSVLMDTGSSDLWLRPPNSGPDSLDGVQTWNPDTPQSWKLDGFHFDLSYGTGGNGVNGDVYVTDICVGNLCTGLEIGCASHCQGLGDSHSGIMGFAFSGGNSIRPTREPVFMEAVSSKLDQPIFVTKFAAEGGSSQIAFGSNPFNFVPPLQNLTAQSSSSDRYPYSWSYSGIEYYKEGQHLGTFDVVFDTGGPCTSAHIDIVRRYYNGIPGARDVNGDGSYWTVPCGTHLPDLTMHLGDALLIIPGWRFYNGNTQTDGDCMVWFVKENSDSRGVIGNPFFAEHVVVFNQAESTIHWGNQA</sequence>
<organism evidence="1 2">
    <name type="scientific">Lecanicillium saksenae</name>
    <dbReference type="NCBI Taxonomy" id="468837"/>
    <lineage>
        <taxon>Eukaryota</taxon>
        <taxon>Fungi</taxon>
        <taxon>Dikarya</taxon>
        <taxon>Ascomycota</taxon>
        <taxon>Pezizomycotina</taxon>
        <taxon>Sordariomycetes</taxon>
        <taxon>Hypocreomycetidae</taxon>
        <taxon>Hypocreales</taxon>
        <taxon>Cordycipitaceae</taxon>
        <taxon>Lecanicillium</taxon>
    </lineage>
</organism>
<proteinExistence type="predicted"/>